<organism evidence="2 3">
    <name type="scientific">Batillaria attramentaria</name>
    <dbReference type="NCBI Taxonomy" id="370345"/>
    <lineage>
        <taxon>Eukaryota</taxon>
        <taxon>Metazoa</taxon>
        <taxon>Spiralia</taxon>
        <taxon>Lophotrochozoa</taxon>
        <taxon>Mollusca</taxon>
        <taxon>Gastropoda</taxon>
        <taxon>Caenogastropoda</taxon>
        <taxon>Sorbeoconcha</taxon>
        <taxon>Cerithioidea</taxon>
        <taxon>Batillariidae</taxon>
        <taxon>Batillaria</taxon>
    </lineage>
</organism>
<name>A0ABD0M9C1_9CAEN</name>
<gene>
    <name evidence="2" type="ORF">BaRGS_00000014</name>
</gene>
<dbReference type="AlphaFoldDB" id="A0ABD0M9C1"/>
<feature type="signal peptide" evidence="1">
    <location>
        <begin position="1"/>
        <end position="18"/>
    </location>
</feature>
<comment type="caution">
    <text evidence="2">The sequence shown here is derived from an EMBL/GenBank/DDBJ whole genome shotgun (WGS) entry which is preliminary data.</text>
</comment>
<dbReference type="EMBL" id="JACVVK020000001">
    <property type="protein sequence ID" value="KAK7508448.1"/>
    <property type="molecule type" value="Genomic_DNA"/>
</dbReference>
<accession>A0ABD0M9C1</accession>
<evidence type="ECO:0000256" key="1">
    <source>
        <dbReference type="SAM" id="SignalP"/>
    </source>
</evidence>
<sequence length="280" mass="30574">MLTVVFLLAVGTASLTNAFLFGQNKWNGLEVTFGVNPFDSNVFASLPRTESDASSDGWTKIGDCDTSSKFRGRRYVKDNDYAVILLFDVNGYIAGIQCGAAKSELPSDYPPATLRSIFQDDGDHMTLTAYFTDPNVICASGRSASQFSTEGTGSVLLIQNGSDPVRDSLRIPNEQSGADNPASGWTLGHCFPAMGVHYWYSITADMSCDYFFPVFVLYNEKKLTAFGWAIGAGLDSKRFEHPPHASVSAFMNPVPKCLDGYSQLSTMHIYMTAHPTQDLC</sequence>
<evidence type="ECO:0000313" key="2">
    <source>
        <dbReference type="EMBL" id="KAK7508448.1"/>
    </source>
</evidence>
<reference evidence="2 3" key="1">
    <citation type="journal article" date="2023" name="Sci. Data">
        <title>Genome assembly of the Korean intertidal mud-creeper Batillaria attramentaria.</title>
        <authorList>
            <person name="Patra A.K."/>
            <person name="Ho P.T."/>
            <person name="Jun S."/>
            <person name="Lee S.J."/>
            <person name="Kim Y."/>
            <person name="Won Y.J."/>
        </authorList>
    </citation>
    <scope>NUCLEOTIDE SEQUENCE [LARGE SCALE GENOMIC DNA]</scope>
    <source>
        <strain evidence="2">Wonlab-2016</strain>
    </source>
</reference>
<evidence type="ECO:0008006" key="4">
    <source>
        <dbReference type="Google" id="ProtNLM"/>
    </source>
</evidence>
<keyword evidence="3" id="KW-1185">Reference proteome</keyword>
<protein>
    <recommendedName>
        <fullName evidence="4">Secreted protein</fullName>
    </recommendedName>
</protein>
<dbReference type="Proteomes" id="UP001519460">
    <property type="component" value="Unassembled WGS sequence"/>
</dbReference>
<feature type="chain" id="PRO_5044884027" description="Secreted protein" evidence="1">
    <location>
        <begin position="19"/>
        <end position="280"/>
    </location>
</feature>
<keyword evidence="1" id="KW-0732">Signal</keyword>
<proteinExistence type="predicted"/>
<evidence type="ECO:0000313" key="3">
    <source>
        <dbReference type="Proteomes" id="UP001519460"/>
    </source>
</evidence>